<protein>
    <submittedName>
        <fullName evidence="2">Uncharacterized protein</fullName>
    </submittedName>
</protein>
<reference evidence="2 3" key="1">
    <citation type="submission" date="2013-01" db="EMBL/GenBank/DDBJ databases">
        <authorList>
            <person name="Harkins D.M."/>
            <person name="Durkin A.S."/>
            <person name="Brinkac L.M."/>
            <person name="Haft D.H."/>
            <person name="Selengut J.D."/>
            <person name="Sanka R."/>
            <person name="DePew J."/>
            <person name="Purushe J."/>
            <person name="Hospenthal D.R."/>
            <person name="Murray C.K."/>
            <person name="Pimentel G."/>
            <person name="Wasfy M."/>
            <person name="Parker T."/>
            <person name="Miller R.S."/>
            <person name="Vinetz J.M."/>
            <person name="Sutton G.G."/>
            <person name="Nierman W.C."/>
            <person name="Fouts D.E."/>
        </authorList>
    </citation>
    <scope>NUCLEOTIDE SEQUENCE [LARGE SCALE GENOMIC DNA]</scope>
    <source>
        <strain evidence="2 3">2006001854</strain>
    </source>
</reference>
<keyword evidence="1" id="KW-0472">Membrane</keyword>
<comment type="caution">
    <text evidence="2">The sequence shown here is derived from an EMBL/GenBank/DDBJ whole genome shotgun (WGS) entry which is preliminary data.</text>
</comment>
<evidence type="ECO:0000313" key="2">
    <source>
        <dbReference type="EMBL" id="EMM82212.1"/>
    </source>
</evidence>
<feature type="transmembrane region" description="Helical" evidence="1">
    <location>
        <begin position="28"/>
        <end position="49"/>
    </location>
</feature>
<dbReference type="AlphaFoldDB" id="M6GFV4"/>
<evidence type="ECO:0000256" key="1">
    <source>
        <dbReference type="SAM" id="Phobius"/>
    </source>
</evidence>
<evidence type="ECO:0000313" key="3">
    <source>
        <dbReference type="Proteomes" id="UP000012128"/>
    </source>
</evidence>
<dbReference type="EMBL" id="AFLW02000093">
    <property type="protein sequence ID" value="EMM82212.1"/>
    <property type="molecule type" value="Genomic_DNA"/>
</dbReference>
<dbReference type="Proteomes" id="UP000012128">
    <property type="component" value="Unassembled WGS sequence"/>
</dbReference>
<keyword evidence="1" id="KW-0812">Transmembrane</keyword>
<organism evidence="2 3">
    <name type="scientific">Leptospira interrogans str. 2006001854</name>
    <dbReference type="NCBI Taxonomy" id="1001590"/>
    <lineage>
        <taxon>Bacteria</taxon>
        <taxon>Pseudomonadati</taxon>
        <taxon>Spirochaetota</taxon>
        <taxon>Spirochaetia</taxon>
        <taxon>Leptospirales</taxon>
        <taxon>Leptospiraceae</taxon>
        <taxon>Leptospira</taxon>
    </lineage>
</organism>
<feature type="transmembrane region" description="Helical" evidence="1">
    <location>
        <begin position="61"/>
        <end position="80"/>
    </location>
</feature>
<gene>
    <name evidence="2" type="ORF">LEP1GSC037_2620</name>
</gene>
<name>M6GFV4_LEPIR</name>
<proteinExistence type="predicted"/>
<sequence>MIAILLLTYQLQKRIYGVFAFKNLFYSFYIRAFIFLHAFVIILSIYSIATIGNKLLPHQTATTYYILFLFVVLIIFLFPFSKK</sequence>
<keyword evidence="1" id="KW-1133">Transmembrane helix</keyword>
<accession>M6GFV4</accession>